<dbReference type="EMBL" id="BJYY01000001">
    <property type="protein sequence ID" value="GEO32701.1"/>
    <property type="molecule type" value="Genomic_DNA"/>
</dbReference>
<dbReference type="OrthoDB" id="5194848at2"/>
<protein>
    <recommendedName>
        <fullName evidence="5">DUF937 domain-containing protein</fullName>
    </recommendedName>
</protein>
<keyword evidence="4" id="KW-1185">Reference proteome</keyword>
<reference evidence="3 4" key="1">
    <citation type="submission" date="2019-07" db="EMBL/GenBank/DDBJ databases">
        <title>Whole genome shotgun sequence of Cellulomonas aerilata NBRC 106308.</title>
        <authorList>
            <person name="Hosoyama A."/>
            <person name="Uohara A."/>
            <person name="Ohji S."/>
            <person name="Ichikawa N."/>
        </authorList>
    </citation>
    <scope>NUCLEOTIDE SEQUENCE [LARGE SCALE GENOMIC DNA]</scope>
    <source>
        <strain evidence="3 4">NBRC 106308</strain>
    </source>
</reference>
<evidence type="ECO:0000313" key="4">
    <source>
        <dbReference type="Proteomes" id="UP000321181"/>
    </source>
</evidence>
<evidence type="ECO:0000313" key="3">
    <source>
        <dbReference type="EMBL" id="GEO32701.1"/>
    </source>
</evidence>
<feature type="region of interest" description="Disordered" evidence="1">
    <location>
        <begin position="178"/>
        <end position="227"/>
    </location>
</feature>
<evidence type="ECO:0000256" key="2">
    <source>
        <dbReference type="SAM" id="SignalP"/>
    </source>
</evidence>
<evidence type="ECO:0000256" key="1">
    <source>
        <dbReference type="SAM" id="MobiDB-lite"/>
    </source>
</evidence>
<keyword evidence="2" id="KW-0732">Signal</keyword>
<evidence type="ECO:0008006" key="5">
    <source>
        <dbReference type="Google" id="ProtNLM"/>
    </source>
</evidence>
<feature type="signal peptide" evidence="2">
    <location>
        <begin position="1"/>
        <end position="31"/>
    </location>
</feature>
<dbReference type="AlphaFoldDB" id="A0A512D8B2"/>
<sequence>MSMRRRIATAGVAGVLGVAGLAVVTAPLASAETTAEDGTGIGSRLEAIRDALAGLVTDGSITQEQADEVARTLDDSDALRGPGGHGHGHGGRGIALDAAAEALGMTADELRTALEVDGTTLADVAEAQGVDTQTLVDALVAAGTERITEEVTEGDLTQEEADERIAALPERIAGLVEEELPAGGHGRGPRGFGPRWGDPSGDSAGVAPDGSTADAAVFSGSTGATTV</sequence>
<dbReference type="PROSITE" id="PS51318">
    <property type="entry name" value="TAT"/>
    <property type="match status" value="1"/>
</dbReference>
<dbReference type="InterPro" id="IPR006311">
    <property type="entry name" value="TAT_signal"/>
</dbReference>
<accession>A0A512D8B2</accession>
<gene>
    <name evidence="3" type="ORF">CAE01nite_04260</name>
</gene>
<dbReference type="RefSeq" id="WP_146899197.1">
    <property type="nucleotide sequence ID" value="NZ_BAAARM010000001.1"/>
</dbReference>
<comment type="caution">
    <text evidence="3">The sequence shown here is derived from an EMBL/GenBank/DDBJ whole genome shotgun (WGS) entry which is preliminary data.</text>
</comment>
<name>A0A512D8B2_9CELL</name>
<feature type="chain" id="PRO_5021902427" description="DUF937 domain-containing protein" evidence="2">
    <location>
        <begin position="32"/>
        <end position="227"/>
    </location>
</feature>
<organism evidence="3 4">
    <name type="scientific">Cellulomonas aerilata</name>
    <dbReference type="NCBI Taxonomy" id="515326"/>
    <lineage>
        <taxon>Bacteria</taxon>
        <taxon>Bacillati</taxon>
        <taxon>Actinomycetota</taxon>
        <taxon>Actinomycetes</taxon>
        <taxon>Micrococcales</taxon>
        <taxon>Cellulomonadaceae</taxon>
        <taxon>Cellulomonas</taxon>
    </lineage>
</organism>
<proteinExistence type="predicted"/>
<dbReference type="Proteomes" id="UP000321181">
    <property type="component" value="Unassembled WGS sequence"/>
</dbReference>